<evidence type="ECO:0000313" key="2">
    <source>
        <dbReference type="Proteomes" id="UP000499080"/>
    </source>
</evidence>
<keyword evidence="2" id="KW-1185">Reference proteome</keyword>
<dbReference type="AlphaFoldDB" id="A0A4Y2U2I6"/>
<dbReference type="EMBL" id="BGPR01032607">
    <property type="protein sequence ID" value="GBO06194.1"/>
    <property type="molecule type" value="Genomic_DNA"/>
</dbReference>
<evidence type="ECO:0000313" key="1">
    <source>
        <dbReference type="EMBL" id="GBO06194.1"/>
    </source>
</evidence>
<organism evidence="1 2">
    <name type="scientific">Araneus ventricosus</name>
    <name type="common">Orbweaver spider</name>
    <name type="synonym">Epeira ventricosa</name>
    <dbReference type="NCBI Taxonomy" id="182803"/>
    <lineage>
        <taxon>Eukaryota</taxon>
        <taxon>Metazoa</taxon>
        <taxon>Ecdysozoa</taxon>
        <taxon>Arthropoda</taxon>
        <taxon>Chelicerata</taxon>
        <taxon>Arachnida</taxon>
        <taxon>Araneae</taxon>
        <taxon>Araneomorphae</taxon>
        <taxon>Entelegynae</taxon>
        <taxon>Araneoidea</taxon>
        <taxon>Araneidae</taxon>
        <taxon>Araneus</taxon>
    </lineage>
</organism>
<proteinExistence type="predicted"/>
<gene>
    <name evidence="1" type="ORF">AVEN_158162_1</name>
</gene>
<reference evidence="1 2" key="1">
    <citation type="journal article" date="2019" name="Sci. Rep.">
        <title>Orb-weaving spider Araneus ventricosus genome elucidates the spidroin gene catalogue.</title>
        <authorList>
            <person name="Kono N."/>
            <person name="Nakamura H."/>
            <person name="Ohtoshi R."/>
            <person name="Moran D.A.P."/>
            <person name="Shinohara A."/>
            <person name="Yoshida Y."/>
            <person name="Fujiwara M."/>
            <person name="Mori M."/>
            <person name="Tomita M."/>
            <person name="Arakawa K."/>
        </authorList>
    </citation>
    <scope>NUCLEOTIDE SEQUENCE [LARGE SCALE GENOMIC DNA]</scope>
</reference>
<name>A0A4Y2U2I6_ARAVE</name>
<sequence length="142" mass="15941">MPLSRPIHQFELIWRTSIIDAFVKCELSSFIRFPQAQGNTGAEIHRRMSRVYGENCYAKMVSPGKHHDFLDEKPPIKQAGSRFSWGYSNGVGLSNLYADDRTYLLPEGLGVVVGDRQHSELSSDCCHDVSYSMSLSDKVGRG</sequence>
<dbReference type="Proteomes" id="UP000499080">
    <property type="component" value="Unassembled WGS sequence"/>
</dbReference>
<protein>
    <submittedName>
        <fullName evidence="1">Uncharacterized protein</fullName>
    </submittedName>
</protein>
<accession>A0A4Y2U2I6</accession>
<comment type="caution">
    <text evidence="1">The sequence shown here is derived from an EMBL/GenBank/DDBJ whole genome shotgun (WGS) entry which is preliminary data.</text>
</comment>